<protein>
    <submittedName>
        <fullName evidence="2">Pyridoxamine 5'-phosphate oxidase family protein</fullName>
    </submittedName>
</protein>
<dbReference type="SUPFAM" id="SSF50475">
    <property type="entry name" value="FMN-binding split barrel"/>
    <property type="match status" value="1"/>
</dbReference>
<dbReference type="PANTHER" id="PTHR39336">
    <property type="entry name" value="PYRIDOXAMINE PHOSPHATE OXIDASE FAMILY PROTEIN (AFU_ORTHOLOGUE AFUA_6G11440)"/>
    <property type="match status" value="1"/>
</dbReference>
<dbReference type="Pfam" id="PF01243">
    <property type="entry name" value="PNPOx_N"/>
    <property type="match status" value="1"/>
</dbReference>
<proteinExistence type="predicted"/>
<dbReference type="Proteomes" id="UP001149140">
    <property type="component" value="Unassembled WGS sequence"/>
</dbReference>
<dbReference type="RefSeq" id="WP_270046022.1">
    <property type="nucleotide sequence ID" value="NZ_JAPDOD010000075.1"/>
</dbReference>
<sequence>MGRIYERIDENQRKWISNQSMFFVGTAPSGDSGHINVSPKGPIGSLRVLDDHTVAYLDIVGSGAETIAHLRDNGRICVMFCAFDGPPRILRLHGEGEYVRPGDDGFDDLLALGFAEPEIAESMRAFIVVHVTRIADSCGYGVPLMSYEGERPHMDLSTAKRIRVEGEGAMRVYERKHNSESIDGLPALSG</sequence>
<evidence type="ECO:0000313" key="3">
    <source>
        <dbReference type="Proteomes" id="UP001149140"/>
    </source>
</evidence>
<feature type="domain" description="Pyridoxamine 5'-phosphate oxidase N-terminal" evidence="1">
    <location>
        <begin position="8"/>
        <end position="135"/>
    </location>
</feature>
<dbReference type="PANTHER" id="PTHR39336:SF1">
    <property type="entry name" value="PYRIDOXAMINE PHOSPHATE OXIDASE FAMILY PROTEIN (AFU_ORTHOLOGUE AFUA_6G11440)"/>
    <property type="match status" value="1"/>
</dbReference>
<keyword evidence="3" id="KW-1185">Reference proteome</keyword>
<organism evidence="2 3">
    <name type="scientific">Solirubrobacter ginsenosidimutans</name>
    <dbReference type="NCBI Taxonomy" id="490573"/>
    <lineage>
        <taxon>Bacteria</taxon>
        <taxon>Bacillati</taxon>
        <taxon>Actinomycetota</taxon>
        <taxon>Thermoleophilia</taxon>
        <taxon>Solirubrobacterales</taxon>
        <taxon>Solirubrobacteraceae</taxon>
        <taxon>Solirubrobacter</taxon>
    </lineage>
</organism>
<reference evidence="2" key="1">
    <citation type="submission" date="2022-10" db="EMBL/GenBank/DDBJ databases">
        <title>The WGS of Solirubrobacter ginsenosidimutans DSM 21036.</title>
        <authorList>
            <person name="Jiang Z."/>
        </authorList>
    </citation>
    <scope>NUCLEOTIDE SEQUENCE</scope>
    <source>
        <strain evidence="2">DSM 21036</strain>
    </source>
</reference>
<dbReference type="InterPro" id="IPR011576">
    <property type="entry name" value="Pyridox_Oxase_N"/>
</dbReference>
<gene>
    <name evidence="2" type="ORF">OM076_41290</name>
</gene>
<evidence type="ECO:0000259" key="1">
    <source>
        <dbReference type="Pfam" id="PF01243"/>
    </source>
</evidence>
<accession>A0A9X3S5G2</accession>
<dbReference type="InterPro" id="IPR012349">
    <property type="entry name" value="Split_barrel_FMN-bd"/>
</dbReference>
<dbReference type="AlphaFoldDB" id="A0A9X3S5G2"/>
<dbReference type="Gene3D" id="2.30.110.10">
    <property type="entry name" value="Electron Transport, Fmn-binding Protein, Chain A"/>
    <property type="match status" value="1"/>
</dbReference>
<name>A0A9X3S5G2_9ACTN</name>
<evidence type="ECO:0000313" key="2">
    <source>
        <dbReference type="EMBL" id="MDA0166769.1"/>
    </source>
</evidence>
<comment type="caution">
    <text evidence="2">The sequence shown here is derived from an EMBL/GenBank/DDBJ whole genome shotgun (WGS) entry which is preliminary data.</text>
</comment>
<dbReference type="EMBL" id="JAPDOD010000075">
    <property type="protein sequence ID" value="MDA0166769.1"/>
    <property type="molecule type" value="Genomic_DNA"/>
</dbReference>